<proteinExistence type="predicted"/>
<dbReference type="SUPFAM" id="SSF56317">
    <property type="entry name" value="Carbon-nitrogen hydrolase"/>
    <property type="match status" value="1"/>
</dbReference>
<protein>
    <submittedName>
        <fullName evidence="3">Carbon-nitrogen hydrolase</fullName>
    </submittedName>
</protein>
<dbReference type="PANTHER" id="PTHR43674:SF13">
    <property type="entry name" value="CN HYDROLASE DOMAIN-CONTAINING PROTEIN"/>
    <property type="match status" value="1"/>
</dbReference>
<dbReference type="RefSeq" id="WP_027887242.1">
    <property type="nucleotide sequence ID" value="NZ_JBHSXZ010000019.1"/>
</dbReference>
<dbReference type="PANTHER" id="PTHR43674">
    <property type="entry name" value="NITRILASE C965.09-RELATED"/>
    <property type="match status" value="1"/>
</dbReference>
<name>A0A399DWM5_9DEIN</name>
<sequence length="319" mass="35396">MQVHLLAVQTELHPQPYTSPEGFRQYVRELAQAAIHGLPEHEPRLIAFPEAFALPLLFWMGTPRAIREARTSLQAALVLLREEWRAALGLGVLSPAAFYHLRARKVWPVYEQAFREAAQAAGAYVVAGSIFSPFMDWEPAQQLHALGRRVYNLSLVVSPQGTILGRVPKVHLTAHERRAFLSGGWPGRQILKTRLGVIANLICLDAFHESLLEQADAAGAWLVVQPSANAARWDGPWSTDPNQVEGQVWLREGLGKKLQNREHLRFGLNPMLNGHLYDLYFEGRSGVYQAGGPLALADRAVGHAFVHAVVELPEARTLG</sequence>
<dbReference type="InterPro" id="IPR036526">
    <property type="entry name" value="C-N_Hydrolase_sf"/>
</dbReference>
<dbReference type="InterPro" id="IPR050345">
    <property type="entry name" value="Aliph_Amidase/BUP"/>
</dbReference>
<dbReference type="AlphaFoldDB" id="A0A399DWM5"/>
<evidence type="ECO:0000313" key="4">
    <source>
        <dbReference type="Proteomes" id="UP000266089"/>
    </source>
</evidence>
<evidence type="ECO:0000313" key="3">
    <source>
        <dbReference type="EMBL" id="RIH75803.1"/>
    </source>
</evidence>
<dbReference type="Gene3D" id="3.60.110.10">
    <property type="entry name" value="Carbon-nitrogen hydrolase"/>
    <property type="match status" value="1"/>
</dbReference>
<organism evidence="3 4">
    <name type="scientific">Meiothermus taiwanensis</name>
    <dbReference type="NCBI Taxonomy" id="172827"/>
    <lineage>
        <taxon>Bacteria</taxon>
        <taxon>Thermotogati</taxon>
        <taxon>Deinococcota</taxon>
        <taxon>Deinococci</taxon>
        <taxon>Thermales</taxon>
        <taxon>Thermaceae</taxon>
        <taxon>Meiothermus</taxon>
    </lineage>
</organism>
<feature type="domain" description="CN hydrolase" evidence="2">
    <location>
        <begin position="3"/>
        <end position="319"/>
    </location>
</feature>
<dbReference type="PROSITE" id="PS50263">
    <property type="entry name" value="CN_HYDROLASE"/>
    <property type="match status" value="1"/>
</dbReference>
<dbReference type="OrthoDB" id="9811121at2"/>
<dbReference type="InterPro" id="IPR003010">
    <property type="entry name" value="C-N_Hydrolase"/>
</dbReference>
<dbReference type="Proteomes" id="UP000266089">
    <property type="component" value="Unassembled WGS sequence"/>
</dbReference>
<reference evidence="3 4" key="1">
    <citation type="submission" date="2018-08" db="EMBL/GenBank/DDBJ databases">
        <title>Meiothermus cateniformans JCM 15151 genome sequencing project.</title>
        <authorList>
            <person name="Da Costa M.S."/>
            <person name="Albuquerque L."/>
            <person name="Raposo P."/>
            <person name="Froufe H.J.C."/>
            <person name="Barroso C.S."/>
            <person name="Egas C."/>
        </authorList>
    </citation>
    <scope>NUCLEOTIDE SEQUENCE [LARGE SCALE GENOMIC DNA]</scope>
    <source>
        <strain evidence="3 4">JCM 15151</strain>
    </source>
</reference>
<accession>A0A399DWM5</accession>
<keyword evidence="1 3" id="KW-0378">Hydrolase</keyword>
<evidence type="ECO:0000256" key="1">
    <source>
        <dbReference type="ARBA" id="ARBA00022801"/>
    </source>
</evidence>
<comment type="caution">
    <text evidence="3">The sequence shown here is derived from an EMBL/GenBank/DDBJ whole genome shotgun (WGS) entry which is preliminary data.</text>
</comment>
<evidence type="ECO:0000259" key="2">
    <source>
        <dbReference type="PROSITE" id="PS50263"/>
    </source>
</evidence>
<gene>
    <name evidence="3" type="ORF">Mcate_02046</name>
</gene>
<dbReference type="GO" id="GO:0016811">
    <property type="term" value="F:hydrolase activity, acting on carbon-nitrogen (but not peptide) bonds, in linear amides"/>
    <property type="evidence" value="ECO:0007669"/>
    <property type="project" value="TreeGrafter"/>
</dbReference>
<dbReference type="Pfam" id="PF00795">
    <property type="entry name" value="CN_hydrolase"/>
    <property type="match status" value="1"/>
</dbReference>
<dbReference type="EMBL" id="QWKX01000057">
    <property type="protein sequence ID" value="RIH75803.1"/>
    <property type="molecule type" value="Genomic_DNA"/>
</dbReference>